<organism evidence="1 2">
    <name type="scientific">Grifola frondosa</name>
    <name type="common">Maitake</name>
    <name type="synonym">Polyporus frondosus</name>
    <dbReference type="NCBI Taxonomy" id="5627"/>
    <lineage>
        <taxon>Eukaryota</taxon>
        <taxon>Fungi</taxon>
        <taxon>Dikarya</taxon>
        <taxon>Basidiomycota</taxon>
        <taxon>Agaricomycotina</taxon>
        <taxon>Agaricomycetes</taxon>
        <taxon>Polyporales</taxon>
        <taxon>Grifolaceae</taxon>
        <taxon>Grifola</taxon>
    </lineage>
</organism>
<name>A0A1C7LMY0_GRIFR</name>
<accession>A0A1C7LMY0</accession>
<evidence type="ECO:0000313" key="2">
    <source>
        <dbReference type="Proteomes" id="UP000092993"/>
    </source>
</evidence>
<dbReference type="EMBL" id="LUGG01000033">
    <property type="protein sequence ID" value="OBZ66101.1"/>
    <property type="molecule type" value="Genomic_DNA"/>
</dbReference>
<proteinExistence type="predicted"/>
<dbReference type="Proteomes" id="UP000092993">
    <property type="component" value="Unassembled WGS sequence"/>
</dbReference>
<gene>
    <name evidence="1" type="ORF">A0H81_13936</name>
</gene>
<comment type="caution">
    <text evidence="1">The sequence shown here is derived from an EMBL/GenBank/DDBJ whole genome shotgun (WGS) entry which is preliminary data.</text>
</comment>
<keyword evidence="2" id="KW-1185">Reference proteome</keyword>
<protein>
    <submittedName>
        <fullName evidence="1">Uncharacterized protein</fullName>
    </submittedName>
</protein>
<sequence length="266" mass="29362">MSFASYSDSIPSPVLRALEISSPDYSAEILRDGSSEYLRHAYHWHSPAVDDADVSISTTHINTIAYEMRTLAKICARSAVLLNGPDKSLDAVRNAYMRIFEGVKNVRDGIIMLVPDVDTTWLDTFPPAKIPGLFHSQEIPFDSPTHSRLSFVKDESRTPTALYPLGSQRTHVSEQLSVTDQESQSPAHIFGSPSTHPMHCTCVLRKYTNTNQPCRPLSPHTPPMPPSTFTPVPTSCEHEISIVGGVPTSCPHEVSLRSFHKLSPSL</sequence>
<reference evidence="1 2" key="1">
    <citation type="submission" date="2016-03" db="EMBL/GenBank/DDBJ databases">
        <title>Whole genome sequencing of Grifola frondosa 9006-11.</title>
        <authorList>
            <person name="Min B."/>
            <person name="Park H."/>
            <person name="Kim J.-G."/>
            <person name="Cho H."/>
            <person name="Oh Y.-L."/>
            <person name="Kong W.-S."/>
            <person name="Choi I.-G."/>
        </authorList>
    </citation>
    <scope>NUCLEOTIDE SEQUENCE [LARGE SCALE GENOMIC DNA]</scope>
    <source>
        <strain evidence="1 2">9006-11</strain>
    </source>
</reference>
<dbReference type="AlphaFoldDB" id="A0A1C7LMY0"/>
<evidence type="ECO:0000313" key="1">
    <source>
        <dbReference type="EMBL" id="OBZ66101.1"/>
    </source>
</evidence>